<dbReference type="PANTHER" id="PTHR18966">
    <property type="entry name" value="IONOTROPIC GLUTAMATE RECEPTOR"/>
    <property type="match status" value="1"/>
</dbReference>
<keyword evidence="6 11" id="KW-0472">Membrane</keyword>
<comment type="caution">
    <text evidence="14">The sequence shown here is derived from an EMBL/GenBank/DDBJ whole genome shotgun (WGS) entry which is preliminary data.</text>
</comment>
<dbReference type="EMBL" id="JRKL02000731">
    <property type="protein sequence ID" value="KAF3968764.1"/>
    <property type="molecule type" value="Genomic_DNA"/>
</dbReference>
<evidence type="ECO:0000256" key="10">
    <source>
        <dbReference type="ARBA" id="ARBA00023303"/>
    </source>
</evidence>
<keyword evidence="7" id="KW-0675">Receptor</keyword>
<name>A0A8J4RN81_9ROSI</name>
<evidence type="ECO:0000256" key="3">
    <source>
        <dbReference type="ARBA" id="ARBA00022692"/>
    </source>
</evidence>
<dbReference type="Gene3D" id="1.10.287.70">
    <property type="match status" value="1"/>
</dbReference>
<feature type="domain" description="Ionotropic glutamate receptor C-terminal" evidence="13">
    <location>
        <begin position="55"/>
        <end position="391"/>
    </location>
</feature>
<gene>
    <name evidence="14" type="ORF">CMV_007390</name>
</gene>
<evidence type="ECO:0000256" key="8">
    <source>
        <dbReference type="ARBA" id="ARBA00023180"/>
    </source>
</evidence>
<dbReference type="GO" id="GO:0016020">
    <property type="term" value="C:membrane"/>
    <property type="evidence" value="ECO:0007669"/>
    <property type="project" value="UniProtKB-SubCell"/>
</dbReference>
<evidence type="ECO:0000256" key="9">
    <source>
        <dbReference type="ARBA" id="ARBA00023286"/>
    </source>
</evidence>
<evidence type="ECO:0000256" key="12">
    <source>
        <dbReference type="SAM" id="SignalP"/>
    </source>
</evidence>
<proteinExistence type="predicted"/>
<sequence length="519" mass="59077">MAFPFITSKTVIKFFLSFAILISFLLSLSHGDEVANTTNEVPKGWAMPTEQNPLKIVVPGRTSFQKFVKVDYSGKKLDNSKFDGWCIDVFKEVLKILPYSLPFEFNALNVSYEELVHGVYNKTYDAVVGDVTILADRTKYVEFTQPFAESGLSMVVPAKPEGSAWMFLKPFTWKMWLATGVVLIYTMLIVWFLEHQCNPEFNGPLKNQIGTTIWFTFSTLFFAHREKVYSNLTRVVVVVWLFVVLILTSSYTANLSSMLTVLRLQPVRDIEWLRSSNAKIGCDGDSFVMTYLQEVLKFNLKNIIKVKTESDYEEHFRNKSIAAAFFELPYEKVFIDKYRKGFTTSTQTYRFGGFGFVFQKGSPITKDFSEAILRLSEDGTLTNLEDKWLTPSRGCSTDQTSSDTDPLSIQSFWGLYLISAAISTICFLLSLIRLLKNYQHPQEANEDNATPSPIRVWNKAVGLAKYFYNGEIITPGRASSSSRTPDLHSWTSLRWEDVRTIDIPHDINQASPPSEIEVS</sequence>
<protein>
    <recommendedName>
        <fullName evidence="13">Ionotropic glutamate receptor C-terminal domain-containing protein</fullName>
    </recommendedName>
</protein>
<keyword evidence="8" id="KW-0325">Glycoprotein</keyword>
<dbReference type="SUPFAM" id="SSF53850">
    <property type="entry name" value="Periplasmic binding protein-like II"/>
    <property type="match status" value="1"/>
</dbReference>
<dbReference type="OrthoDB" id="5984008at2759"/>
<reference evidence="14" key="1">
    <citation type="submission" date="2020-03" db="EMBL/GenBank/DDBJ databases">
        <title>Castanea mollissima Vanexum genome sequencing.</title>
        <authorList>
            <person name="Staton M."/>
        </authorList>
    </citation>
    <scope>NUCLEOTIDE SEQUENCE</scope>
    <source>
        <tissue evidence="14">Leaf</tissue>
    </source>
</reference>
<evidence type="ECO:0000256" key="1">
    <source>
        <dbReference type="ARBA" id="ARBA00004141"/>
    </source>
</evidence>
<feature type="transmembrane region" description="Helical" evidence="11">
    <location>
        <begin position="205"/>
        <end position="223"/>
    </location>
</feature>
<evidence type="ECO:0000313" key="15">
    <source>
        <dbReference type="Proteomes" id="UP000737018"/>
    </source>
</evidence>
<keyword evidence="2" id="KW-0813">Transport</keyword>
<dbReference type="Pfam" id="PF10613">
    <property type="entry name" value="Lig_chan-Glu_bd"/>
    <property type="match status" value="1"/>
</dbReference>
<evidence type="ECO:0000256" key="7">
    <source>
        <dbReference type="ARBA" id="ARBA00023170"/>
    </source>
</evidence>
<evidence type="ECO:0000259" key="13">
    <source>
        <dbReference type="SMART" id="SM00079"/>
    </source>
</evidence>
<accession>A0A8J4RN81</accession>
<keyword evidence="5" id="KW-0406">Ion transport</keyword>
<dbReference type="FunFam" id="1.10.287.70:FF:000172">
    <property type="entry name" value="Glutamate receptor"/>
    <property type="match status" value="1"/>
</dbReference>
<comment type="subcellular location">
    <subcellularLocation>
        <location evidence="1">Membrane</location>
        <topology evidence="1">Multi-pass membrane protein</topology>
    </subcellularLocation>
</comment>
<dbReference type="AlphaFoldDB" id="A0A8J4RN81"/>
<dbReference type="SMART" id="SM00079">
    <property type="entry name" value="PBPe"/>
    <property type="match status" value="1"/>
</dbReference>
<dbReference type="Proteomes" id="UP000737018">
    <property type="component" value="Unassembled WGS sequence"/>
</dbReference>
<keyword evidence="4 11" id="KW-1133">Transmembrane helix</keyword>
<evidence type="ECO:0000256" key="2">
    <source>
        <dbReference type="ARBA" id="ARBA00022448"/>
    </source>
</evidence>
<evidence type="ECO:0000256" key="4">
    <source>
        <dbReference type="ARBA" id="ARBA00022989"/>
    </source>
</evidence>
<dbReference type="CDD" id="cd13686">
    <property type="entry name" value="GluR_Plant"/>
    <property type="match status" value="1"/>
</dbReference>
<dbReference type="Gene3D" id="3.40.190.10">
    <property type="entry name" value="Periplasmic binding protein-like II"/>
    <property type="match status" value="2"/>
</dbReference>
<dbReference type="InterPro" id="IPR019594">
    <property type="entry name" value="Glu/Gly-bd"/>
</dbReference>
<dbReference type="GO" id="GO:0015276">
    <property type="term" value="F:ligand-gated monoatomic ion channel activity"/>
    <property type="evidence" value="ECO:0007669"/>
    <property type="project" value="InterPro"/>
</dbReference>
<keyword evidence="15" id="KW-1185">Reference proteome</keyword>
<evidence type="ECO:0000313" key="14">
    <source>
        <dbReference type="EMBL" id="KAF3968764.1"/>
    </source>
</evidence>
<feature type="transmembrane region" description="Helical" evidence="11">
    <location>
        <begin position="413"/>
        <end position="435"/>
    </location>
</feature>
<keyword evidence="10" id="KW-0407">Ion channel</keyword>
<evidence type="ECO:0000256" key="5">
    <source>
        <dbReference type="ARBA" id="ARBA00023065"/>
    </source>
</evidence>
<feature type="transmembrane region" description="Helical" evidence="11">
    <location>
        <begin position="175"/>
        <end position="193"/>
    </location>
</feature>
<feature type="transmembrane region" description="Helical" evidence="11">
    <location>
        <begin position="235"/>
        <end position="253"/>
    </location>
</feature>
<feature type="chain" id="PRO_5035232238" description="Ionotropic glutamate receptor C-terminal domain-containing protein" evidence="12">
    <location>
        <begin position="32"/>
        <end position="519"/>
    </location>
</feature>
<evidence type="ECO:0000256" key="6">
    <source>
        <dbReference type="ARBA" id="ARBA00023136"/>
    </source>
</evidence>
<keyword evidence="3 11" id="KW-0812">Transmembrane</keyword>
<dbReference type="InterPro" id="IPR001320">
    <property type="entry name" value="Iontro_rcpt_C"/>
</dbReference>
<keyword evidence="12" id="KW-0732">Signal</keyword>
<evidence type="ECO:0000256" key="11">
    <source>
        <dbReference type="SAM" id="Phobius"/>
    </source>
</evidence>
<dbReference type="Pfam" id="PF00060">
    <property type="entry name" value="Lig_chan"/>
    <property type="match status" value="1"/>
</dbReference>
<dbReference type="FunFam" id="3.40.190.10:FF:000054">
    <property type="entry name" value="Glutamate receptor"/>
    <property type="match status" value="1"/>
</dbReference>
<organism evidence="14 15">
    <name type="scientific">Castanea mollissima</name>
    <name type="common">Chinese chestnut</name>
    <dbReference type="NCBI Taxonomy" id="60419"/>
    <lineage>
        <taxon>Eukaryota</taxon>
        <taxon>Viridiplantae</taxon>
        <taxon>Streptophyta</taxon>
        <taxon>Embryophyta</taxon>
        <taxon>Tracheophyta</taxon>
        <taxon>Spermatophyta</taxon>
        <taxon>Magnoliopsida</taxon>
        <taxon>eudicotyledons</taxon>
        <taxon>Gunneridae</taxon>
        <taxon>Pentapetalae</taxon>
        <taxon>rosids</taxon>
        <taxon>fabids</taxon>
        <taxon>Fagales</taxon>
        <taxon>Fagaceae</taxon>
        <taxon>Castanea</taxon>
    </lineage>
</organism>
<feature type="signal peptide" evidence="12">
    <location>
        <begin position="1"/>
        <end position="31"/>
    </location>
</feature>
<keyword evidence="9" id="KW-1071">Ligand-gated ion channel</keyword>
<dbReference type="InterPro" id="IPR015683">
    <property type="entry name" value="Ionotropic_Glu_rcpt"/>
</dbReference>